<protein>
    <submittedName>
        <fullName evidence="5">LacI family DNA-binding transcriptional regulator</fullName>
    </submittedName>
</protein>
<dbReference type="RefSeq" id="WP_379520466.1">
    <property type="nucleotide sequence ID" value="NZ_JBHSPA010000059.1"/>
</dbReference>
<sequence>MAVTRGRTKSVTMADVAEACGLAISTVSRALKNPDRVSESTRDLVLRTARELGYGQSPRPADVRDPGNSIALMLPNLANPYVLDLIRGSQGQAQAAGYHYQLVNFMESVQLEADFLRALSSAAGGIVLSSPRSANAVLQEAAGKVPLVAINRAVPGVPCVVVDSSAGLANAVEHLAGLRHTRIAYVHGPPTSWSDQYRFRAIRAAVNRHGMSCAELGPFYPSLQTGSAAADAVLLSGATAAIFFNDVLALGALTRFADRDVAVPGDISVIGCDDVFGTTFSSPPLTTVTAPGEIIGRAATDVLITNMTGTTPVQKVERFTAHLTLRQTTGPARS</sequence>
<keyword evidence="3" id="KW-0804">Transcription</keyword>
<dbReference type="Pfam" id="PF13377">
    <property type="entry name" value="Peripla_BP_3"/>
    <property type="match status" value="1"/>
</dbReference>
<dbReference type="SUPFAM" id="SSF47413">
    <property type="entry name" value="lambda repressor-like DNA-binding domains"/>
    <property type="match status" value="1"/>
</dbReference>
<name>A0ABW1D192_9ACTN</name>
<dbReference type="PANTHER" id="PTHR30146">
    <property type="entry name" value="LACI-RELATED TRANSCRIPTIONAL REPRESSOR"/>
    <property type="match status" value="1"/>
</dbReference>
<evidence type="ECO:0000313" key="5">
    <source>
        <dbReference type="EMBL" id="MFC5830985.1"/>
    </source>
</evidence>
<evidence type="ECO:0000256" key="2">
    <source>
        <dbReference type="ARBA" id="ARBA00023125"/>
    </source>
</evidence>
<feature type="domain" description="HTH lacI-type" evidence="4">
    <location>
        <begin position="11"/>
        <end position="65"/>
    </location>
</feature>
<dbReference type="CDD" id="cd06267">
    <property type="entry name" value="PBP1_LacI_sugar_binding-like"/>
    <property type="match status" value="1"/>
</dbReference>
<dbReference type="Gene3D" id="3.40.50.2300">
    <property type="match status" value="2"/>
</dbReference>
<dbReference type="Pfam" id="PF00356">
    <property type="entry name" value="LacI"/>
    <property type="match status" value="1"/>
</dbReference>
<dbReference type="GO" id="GO:0003677">
    <property type="term" value="F:DNA binding"/>
    <property type="evidence" value="ECO:0007669"/>
    <property type="project" value="UniProtKB-KW"/>
</dbReference>
<dbReference type="InterPro" id="IPR028082">
    <property type="entry name" value="Peripla_BP_I"/>
</dbReference>
<proteinExistence type="predicted"/>
<dbReference type="Proteomes" id="UP001596058">
    <property type="component" value="Unassembled WGS sequence"/>
</dbReference>
<dbReference type="InterPro" id="IPR010982">
    <property type="entry name" value="Lambda_DNA-bd_dom_sf"/>
</dbReference>
<evidence type="ECO:0000256" key="1">
    <source>
        <dbReference type="ARBA" id="ARBA00023015"/>
    </source>
</evidence>
<gene>
    <name evidence="5" type="ORF">ACFPZ3_44645</name>
</gene>
<dbReference type="InterPro" id="IPR046335">
    <property type="entry name" value="LacI/GalR-like_sensor"/>
</dbReference>
<reference evidence="6" key="1">
    <citation type="journal article" date="2019" name="Int. J. Syst. Evol. Microbiol.">
        <title>The Global Catalogue of Microorganisms (GCM) 10K type strain sequencing project: providing services to taxonomists for standard genome sequencing and annotation.</title>
        <authorList>
            <consortium name="The Broad Institute Genomics Platform"/>
            <consortium name="The Broad Institute Genome Sequencing Center for Infectious Disease"/>
            <person name="Wu L."/>
            <person name="Ma J."/>
        </authorList>
    </citation>
    <scope>NUCLEOTIDE SEQUENCE [LARGE SCALE GENOMIC DNA]</scope>
    <source>
        <strain evidence="6">CCUG 53903</strain>
    </source>
</reference>
<dbReference type="InterPro" id="IPR000843">
    <property type="entry name" value="HTH_LacI"/>
</dbReference>
<accession>A0ABW1D192</accession>
<dbReference type="PANTHER" id="PTHR30146:SF109">
    <property type="entry name" value="HTH-TYPE TRANSCRIPTIONAL REGULATOR GALS"/>
    <property type="match status" value="1"/>
</dbReference>
<keyword evidence="6" id="KW-1185">Reference proteome</keyword>
<dbReference type="Gene3D" id="1.10.260.40">
    <property type="entry name" value="lambda repressor-like DNA-binding domains"/>
    <property type="match status" value="1"/>
</dbReference>
<evidence type="ECO:0000313" key="6">
    <source>
        <dbReference type="Proteomes" id="UP001596058"/>
    </source>
</evidence>
<keyword evidence="2 5" id="KW-0238">DNA-binding</keyword>
<dbReference type="SMART" id="SM00354">
    <property type="entry name" value="HTH_LACI"/>
    <property type="match status" value="1"/>
</dbReference>
<dbReference type="CDD" id="cd01392">
    <property type="entry name" value="HTH_LacI"/>
    <property type="match status" value="1"/>
</dbReference>
<keyword evidence="1" id="KW-0805">Transcription regulation</keyword>
<organism evidence="5 6">
    <name type="scientific">Nonomuraea insulae</name>
    <dbReference type="NCBI Taxonomy" id="1616787"/>
    <lineage>
        <taxon>Bacteria</taxon>
        <taxon>Bacillati</taxon>
        <taxon>Actinomycetota</taxon>
        <taxon>Actinomycetes</taxon>
        <taxon>Streptosporangiales</taxon>
        <taxon>Streptosporangiaceae</taxon>
        <taxon>Nonomuraea</taxon>
    </lineage>
</organism>
<dbReference type="PROSITE" id="PS50932">
    <property type="entry name" value="HTH_LACI_2"/>
    <property type="match status" value="1"/>
</dbReference>
<dbReference type="SUPFAM" id="SSF53822">
    <property type="entry name" value="Periplasmic binding protein-like I"/>
    <property type="match status" value="1"/>
</dbReference>
<evidence type="ECO:0000259" key="4">
    <source>
        <dbReference type="PROSITE" id="PS50932"/>
    </source>
</evidence>
<comment type="caution">
    <text evidence="5">The sequence shown here is derived from an EMBL/GenBank/DDBJ whole genome shotgun (WGS) entry which is preliminary data.</text>
</comment>
<dbReference type="EMBL" id="JBHSPA010000059">
    <property type="protein sequence ID" value="MFC5830985.1"/>
    <property type="molecule type" value="Genomic_DNA"/>
</dbReference>
<evidence type="ECO:0000256" key="3">
    <source>
        <dbReference type="ARBA" id="ARBA00023163"/>
    </source>
</evidence>